<evidence type="ECO:0000313" key="2">
    <source>
        <dbReference type="EMBL" id="KAJ9134021.1"/>
    </source>
</evidence>
<feature type="compositionally biased region" description="Low complexity" evidence="1">
    <location>
        <begin position="1014"/>
        <end position="1024"/>
    </location>
</feature>
<feature type="region of interest" description="Disordered" evidence="1">
    <location>
        <begin position="181"/>
        <end position="245"/>
    </location>
</feature>
<feature type="region of interest" description="Disordered" evidence="1">
    <location>
        <begin position="1"/>
        <end position="36"/>
    </location>
</feature>
<feature type="compositionally biased region" description="Basic and acidic residues" evidence="1">
    <location>
        <begin position="103"/>
        <end position="121"/>
    </location>
</feature>
<feature type="region of interest" description="Disordered" evidence="1">
    <location>
        <begin position="290"/>
        <end position="357"/>
    </location>
</feature>
<proteinExistence type="predicted"/>
<feature type="compositionally biased region" description="Low complexity" evidence="1">
    <location>
        <begin position="1087"/>
        <end position="1103"/>
    </location>
</feature>
<comment type="caution">
    <text evidence="2">The sequence shown here is derived from an EMBL/GenBank/DDBJ whole genome shotgun (WGS) entry which is preliminary data.</text>
</comment>
<feature type="region of interest" description="Disordered" evidence="1">
    <location>
        <begin position="1000"/>
        <end position="1030"/>
    </location>
</feature>
<feature type="compositionally biased region" description="Pro residues" evidence="1">
    <location>
        <begin position="1169"/>
        <end position="1179"/>
    </location>
</feature>
<evidence type="ECO:0000256" key="1">
    <source>
        <dbReference type="SAM" id="MobiDB-lite"/>
    </source>
</evidence>
<feature type="compositionally biased region" description="Low complexity" evidence="1">
    <location>
        <begin position="290"/>
        <end position="306"/>
    </location>
</feature>
<dbReference type="Pfam" id="PF08578">
    <property type="entry name" value="DUF1765"/>
    <property type="match status" value="1"/>
</dbReference>
<feature type="compositionally biased region" description="Low complexity" evidence="1">
    <location>
        <begin position="208"/>
        <end position="220"/>
    </location>
</feature>
<feature type="compositionally biased region" description="Polar residues" evidence="1">
    <location>
        <begin position="307"/>
        <end position="349"/>
    </location>
</feature>
<gene>
    <name evidence="2" type="ORF">NKR23_g10414</name>
</gene>
<feature type="compositionally biased region" description="Low complexity" evidence="1">
    <location>
        <begin position="1071"/>
        <end position="1080"/>
    </location>
</feature>
<feature type="compositionally biased region" description="Basic and acidic residues" evidence="1">
    <location>
        <begin position="1203"/>
        <end position="1221"/>
    </location>
</feature>
<sequence length="1325" mass="144174">MTASAVEPASSFPRSHSTPDLVSSLTKPAPSISTNSANYADLSCTLNLNTKSLPSLPAFDVPSFDFDLDFDRYLQLETKSARPAHTPDEKPRPAARPASKPMAEPKAEELSRSRSFIERRRSWLPSSKSTTDVRDALSGASKSPRKNNGANPERSGELEPNSLAPRDRSASFVDFAKKSWISSSRSPSPKRDKASAGNDTKTTDSRGRPGSNGSSKSPSRFSRKRLVSSLVDGEGNRSSDSLSSTSRALNRAGTFMNKIKQRPQSVLISAGATTPALAVSAPSPPANVNADSALSASGSALDPASANSDASLNPRRLSSQTGASSTTDCSSVTNGTTSTCSEQSRTTADTMPHPSSRDPLWAAFRKLDADFATFSSKSTTAQRMIVIRQALVPFLRTNIHHPSNKDTKLLSPEDIDRRATIFNKWWNGLLELLDGTGNKPAATLGMSFASSSATLMAPASTANLQPVAGVDRPALLEAITHIMMRPEWRLLTKCFRPLAERCPRELVRARADSNNSMGSSSEALLAESAEHNVRTMFVGNLLTQMTMVVDKLSSRHAPLSLVNFCGKACAYAFFFVPGAAEVLVRLWGLTSDVLRRVADQFGLPRRSRGESEDIVALFPPNLHKLGWSSVKTMTDNLRLATKLPLVMAKIPWHGPWVSRWRGADTDLFFIFCKYYYILSDEFMPPGLPLVEKARAPAFVLLHAQLLGILDTTIHHRQAAFDAMAMGPPIGDPLLGADAMVTTLPQLPPSNLLRGMDENRMIILLKDILAENSIRGVAKGARETFGDAFMAILRAATKKTPTFRHGPVFMLLDFVQEALAAFDGYAGYTDPEVRGREPAPVDHVDWPFWLDVYQLILDSNNTMSEIRMLSFIFTTWDIITSDPARKEKVCFSWLLREDVFDKFFNHYSPMVRAYFMRLLCWRICRDEGSANELNAKVFALVSERLKKVWSHYLWLKQQADAQGKLPPSTAPAHPQPGKRFMIIRTEIGTAQTGLLMGFDSFSSPFPPNRESDQRGAASGSGSADPGDGGKDTAYKKKWSIIGKVLSFTGSTVPVANYAGRRTADDELEAARRATAASRSGAPAPPPKGSGSPSSESDASSTGSSPVYDAAQFVFKFTLSSVPWQPAQGFGAPGLVSAQPRDRILTRPRLPYPAQAKVSARAAAAGRRSESPPPPAPGLPPPERRVSGLPQKGLVSEARNASPLEDGRDAESPSSSEGRESPRIRTTVTEVSALDSPVSPVRSGPLFDVVEIDLNRAREPERQIIQAIQPVGAFRDRATYSGRALAEWSLVVNECNSFVDRRRDEGVFGLKEVEVPLLGIDGLRRMA</sequence>
<reference evidence="2" key="1">
    <citation type="submission" date="2022-07" db="EMBL/GenBank/DDBJ databases">
        <title>Fungi with potential for degradation of polypropylene.</title>
        <authorList>
            <person name="Gostincar C."/>
        </authorList>
    </citation>
    <scope>NUCLEOTIDE SEQUENCE</scope>
    <source>
        <strain evidence="2">EXF-13308</strain>
    </source>
</reference>
<name>A0AA38VIN5_9PEZI</name>
<dbReference type="PANTHER" id="PTHR37988">
    <property type="entry name" value="UPF0592 MEMBRANE PROTEIN C7D4.03C"/>
    <property type="match status" value="1"/>
</dbReference>
<feature type="region of interest" description="Disordered" evidence="1">
    <location>
        <begin position="1144"/>
        <end position="1235"/>
    </location>
</feature>
<dbReference type="InterPro" id="IPR013887">
    <property type="entry name" value="UPF0592"/>
</dbReference>
<dbReference type="Proteomes" id="UP001174694">
    <property type="component" value="Unassembled WGS sequence"/>
</dbReference>
<organism evidence="2 3">
    <name type="scientific">Pleurostoma richardsiae</name>
    <dbReference type="NCBI Taxonomy" id="41990"/>
    <lineage>
        <taxon>Eukaryota</taxon>
        <taxon>Fungi</taxon>
        <taxon>Dikarya</taxon>
        <taxon>Ascomycota</taxon>
        <taxon>Pezizomycotina</taxon>
        <taxon>Sordariomycetes</taxon>
        <taxon>Sordariomycetidae</taxon>
        <taxon>Calosphaeriales</taxon>
        <taxon>Pleurostomataceae</taxon>
        <taxon>Pleurostoma</taxon>
    </lineage>
</organism>
<feature type="region of interest" description="Disordered" evidence="1">
    <location>
        <begin position="1062"/>
        <end position="1103"/>
    </location>
</feature>
<protein>
    <submittedName>
        <fullName evidence="2">GPI inositol-deacylase</fullName>
    </submittedName>
</protein>
<keyword evidence="3" id="KW-1185">Reference proteome</keyword>
<feature type="region of interest" description="Disordered" evidence="1">
    <location>
        <begin position="78"/>
        <end position="168"/>
    </location>
</feature>
<accession>A0AA38VIN5</accession>
<dbReference type="PANTHER" id="PTHR37988:SF1">
    <property type="entry name" value="UPF0592 MEMBRANE PROTEIN C7D4.03C"/>
    <property type="match status" value="1"/>
</dbReference>
<dbReference type="EMBL" id="JANBVO010000046">
    <property type="protein sequence ID" value="KAJ9134021.1"/>
    <property type="molecule type" value="Genomic_DNA"/>
</dbReference>
<feature type="compositionally biased region" description="Polar residues" evidence="1">
    <location>
        <begin position="12"/>
        <end position="36"/>
    </location>
</feature>
<evidence type="ECO:0000313" key="3">
    <source>
        <dbReference type="Proteomes" id="UP001174694"/>
    </source>
</evidence>